<keyword evidence="6" id="KW-1185">Reference proteome</keyword>
<evidence type="ECO:0008006" key="7">
    <source>
        <dbReference type="Google" id="ProtNLM"/>
    </source>
</evidence>
<accession>A0ABW4L4K6</accession>
<comment type="caution">
    <text evidence="5">The sequence shown here is derived from an EMBL/GenBank/DDBJ whole genome shotgun (WGS) entry which is preliminary data.</text>
</comment>
<keyword evidence="4" id="KW-0503">Monooxygenase</keyword>
<evidence type="ECO:0000313" key="6">
    <source>
        <dbReference type="Proteomes" id="UP001597277"/>
    </source>
</evidence>
<gene>
    <name evidence="5" type="ORF">ACFSE6_10490</name>
</gene>
<dbReference type="InterPro" id="IPR036661">
    <property type="entry name" value="Luciferase-like_sf"/>
</dbReference>
<dbReference type="Proteomes" id="UP001597277">
    <property type="component" value="Unassembled WGS sequence"/>
</dbReference>
<keyword evidence="2" id="KW-0288">FMN</keyword>
<evidence type="ECO:0000256" key="2">
    <source>
        <dbReference type="ARBA" id="ARBA00022643"/>
    </source>
</evidence>
<organism evidence="5 6">
    <name type="scientific">Georgenia deserti</name>
    <dbReference type="NCBI Taxonomy" id="2093781"/>
    <lineage>
        <taxon>Bacteria</taxon>
        <taxon>Bacillati</taxon>
        <taxon>Actinomycetota</taxon>
        <taxon>Actinomycetes</taxon>
        <taxon>Micrococcales</taxon>
        <taxon>Bogoriellaceae</taxon>
        <taxon>Georgenia</taxon>
    </lineage>
</organism>
<evidence type="ECO:0000256" key="1">
    <source>
        <dbReference type="ARBA" id="ARBA00022630"/>
    </source>
</evidence>
<dbReference type="Gene3D" id="3.20.20.30">
    <property type="entry name" value="Luciferase-like domain"/>
    <property type="match status" value="1"/>
</dbReference>
<keyword evidence="3" id="KW-0560">Oxidoreductase</keyword>
<dbReference type="EMBL" id="JBHUEE010000005">
    <property type="protein sequence ID" value="MFD1718265.1"/>
    <property type="molecule type" value="Genomic_DNA"/>
</dbReference>
<protein>
    <recommendedName>
        <fullName evidence="7">LLM class flavin-dependent oxidoreductase</fullName>
    </recommendedName>
</protein>
<dbReference type="RefSeq" id="WP_388006215.1">
    <property type="nucleotide sequence ID" value="NZ_JBHUEE010000005.1"/>
</dbReference>
<dbReference type="PANTHER" id="PTHR30011">
    <property type="entry name" value="ALKANESULFONATE MONOOXYGENASE-RELATED"/>
    <property type="match status" value="1"/>
</dbReference>
<proteinExistence type="predicted"/>
<reference evidence="6" key="1">
    <citation type="journal article" date="2019" name="Int. J. Syst. Evol. Microbiol.">
        <title>The Global Catalogue of Microorganisms (GCM) 10K type strain sequencing project: providing services to taxonomists for standard genome sequencing and annotation.</title>
        <authorList>
            <consortium name="The Broad Institute Genomics Platform"/>
            <consortium name="The Broad Institute Genome Sequencing Center for Infectious Disease"/>
            <person name="Wu L."/>
            <person name="Ma J."/>
        </authorList>
    </citation>
    <scope>NUCLEOTIDE SEQUENCE [LARGE SCALE GENOMIC DNA]</scope>
    <source>
        <strain evidence="6">JCM 17130</strain>
    </source>
</reference>
<dbReference type="InterPro" id="IPR051260">
    <property type="entry name" value="Diverse_substr_monoxygenases"/>
</dbReference>
<evidence type="ECO:0000256" key="4">
    <source>
        <dbReference type="ARBA" id="ARBA00023033"/>
    </source>
</evidence>
<name>A0ABW4L4K6_9MICO</name>
<dbReference type="SUPFAM" id="SSF51679">
    <property type="entry name" value="Bacterial luciferase-like"/>
    <property type="match status" value="1"/>
</dbReference>
<evidence type="ECO:0000313" key="5">
    <source>
        <dbReference type="EMBL" id="MFD1718265.1"/>
    </source>
</evidence>
<keyword evidence="1" id="KW-0285">Flavoprotein</keyword>
<sequence>MTAQTASPRPSTVSLLPNRTATSRHAVLGLDLTALGVATDLARYSDDLPVEKADLARIASYTRAAHGNGVSFVTLGETFRLRSDRAVRRDDWLDPVTAARRIAPHGTAGIIPGVRAGADLDLVDSELAQASRAQGAWAGLHLSADDAAALTAARRPARRGPRPSVVVTVAGEDDVEIAGRCADLVRIRERDPEWARELRYAVRAAARAAGREGAVQVLADVHTVVSTDRQTAAERAALVADIAGDEVIWDGALTAYGTVEDVADVIEGWLGAGAADGFVVLPGSLPADLAALVRGVVPELRARGVLPELPAAPQPVPGRRTVDPATAPAAARRRAVAVA</sequence>
<dbReference type="PANTHER" id="PTHR30011:SF16">
    <property type="entry name" value="C2H2 FINGER DOMAIN TRANSCRIPTION FACTOR (EUROFUNG)-RELATED"/>
    <property type="match status" value="1"/>
</dbReference>
<evidence type="ECO:0000256" key="3">
    <source>
        <dbReference type="ARBA" id="ARBA00023002"/>
    </source>
</evidence>